<reference evidence="2 3" key="1">
    <citation type="journal article" date="2011" name="J. Biotechnol.">
        <title>High-quality genome sequence of Pichia pastoris CBS7435.</title>
        <authorList>
            <person name="Kuberl A."/>
            <person name="Schneider J."/>
            <person name="Thallinger G.G."/>
            <person name="Anderl I."/>
            <person name="Wibberg D."/>
            <person name="Hajek T."/>
            <person name="Jaenicke S."/>
            <person name="Brinkrolf K."/>
            <person name="Goesmann A."/>
            <person name="Szczepanowski R."/>
            <person name="Puhler A."/>
            <person name="Schwab H."/>
            <person name="Glieder A."/>
            <person name="Pichler H."/>
        </authorList>
    </citation>
    <scope>NUCLEOTIDE SEQUENCE [LARGE SCALE GENOMIC DNA]</scope>
    <source>
        <strain evidence="3">ATCC 76273 / CBS 7435 / CECT 11047 / NRRL Y-11430 / Wegner 21-1</strain>
    </source>
</reference>
<gene>
    <name evidence="2" type="ordered locus">PP7435_Chr1-0116</name>
</gene>
<feature type="chain" id="PRO_5030168897" evidence="1">
    <location>
        <begin position="19"/>
        <end position="93"/>
    </location>
</feature>
<dbReference type="Proteomes" id="UP000006853">
    <property type="component" value="Chromosome 1"/>
</dbReference>
<organism evidence="2 3">
    <name type="scientific">Komagataella phaffii (strain ATCC 76273 / CBS 7435 / CECT 11047 / NRRL Y-11430 / Wegner 21-1)</name>
    <name type="common">Yeast</name>
    <name type="synonym">Pichia pastoris</name>
    <dbReference type="NCBI Taxonomy" id="981350"/>
    <lineage>
        <taxon>Eukaryota</taxon>
        <taxon>Fungi</taxon>
        <taxon>Dikarya</taxon>
        <taxon>Ascomycota</taxon>
        <taxon>Saccharomycotina</taxon>
        <taxon>Pichiomycetes</taxon>
        <taxon>Pichiales</taxon>
        <taxon>Pichiaceae</taxon>
        <taxon>Komagataella</taxon>
    </lineage>
</organism>
<dbReference type="HOGENOM" id="CLU_2400425_0_0_1"/>
<reference key="2">
    <citation type="submission" date="2011-04" db="EMBL/GenBank/DDBJ databases">
        <title>High-quality genome sequence of Pichia pastoris CBS 7435.</title>
        <authorList>
            <person name="Kueberl A."/>
            <person name="Schneider J."/>
            <person name="Thallinger G.G."/>
            <person name="Anderl I."/>
            <person name="Wibberg D."/>
            <person name="Hajek T."/>
            <person name="Jaenicke S."/>
            <person name="Brinkrolf K."/>
            <person name="Goesmann A."/>
            <person name="Szczepanowski R."/>
            <person name="Puehler A."/>
            <person name="Schwab H."/>
            <person name="Glieder A."/>
            <person name="Pichler H."/>
        </authorList>
    </citation>
    <scope>NUCLEOTIDE SEQUENCE</scope>
    <source>
        <strain>CBS 7435</strain>
    </source>
</reference>
<evidence type="ECO:0000313" key="2">
    <source>
        <dbReference type="EMBL" id="CCA36283.1"/>
    </source>
</evidence>
<dbReference type="EMBL" id="FR839628">
    <property type="protein sequence ID" value="CCA36283.1"/>
    <property type="molecule type" value="Genomic_DNA"/>
</dbReference>
<name>F2QLZ5_KOMPC</name>
<evidence type="ECO:0000313" key="3">
    <source>
        <dbReference type="Proteomes" id="UP000006853"/>
    </source>
</evidence>
<keyword evidence="3" id="KW-1185">Reference proteome</keyword>
<proteinExistence type="predicted"/>
<dbReference type="AlphaFoldDB" id="F2QLZ5"/>
<keyword evidence="1" id="KW-0732">Signal</keyword>
<accession>F2QLZ5</accession>
<evidence type="ECO:0000256" key="1">
    <source>
        <dbReference type="SAM" id="SignalP"/>
    </source>
</evidence>
<sequence>MQFSTVAIASILAAAVSAETVVATVKEVSTTTSTDTDCAETVTDCPAHKTYTHSQNISNHTVSTISKGAAAGLTGGSYVVGAALVAGAAVLGL</sequence>
<reference evidence="2 3" key="3">
    <citation type="journal article" date="2016" name="FEMS Yeast Res.">
        <title>Curation of the genome annotation of Pichia pastoris (Komagataella phaffii) CBS7435 from gene level to protein function.</title>
        <authorList>
            <person name="Valli M."/>
            <person name="Tatto N.E."/>
            <person name="Peymann A."/>
            <person name="Gruber C."/>
            <person name="Landes N."/>
            <person name="Ekker H."/>
            <person name="Thallinger G.G."/>
            <person name="Mattanovich D."/>
            <person name="Gasser B."/>
            <person name="Graf A.B."/>
        </authorList>
    </citation>
    <scope>GENOME REANNOTATION</scope>
    <source>
        <strain evidence="2 3">ATCC 76273 / CBS 7435 / CECT 11047 / NRRL Y-11430 / Wegner 21-1</strain>
    </source>
</reference>
<protein>
    <submittedName>
        <fullName evidence="2">Uncharacterized protein</fullName>
    </submittedName>
</protein>
<feature type="signal peptide" evidence="1">
    <location>
        <begin position="1"/>
        <end position="18"/>
    </location>
</feature>